<evidence type="ECO:0000313" key="2">
    <source>
        <dbReference type="EMBL" id="KZV22337.1"/>
    </source>
</evidence>
<dbReference type="Proteomes" id="UP000250235">
    <property type="component" value="Unassembled WGS sequence"/>
</dbReference>
<gene>
    <name evidence="2" type="ORF">F511_05291</name>
</gene>
<feature type="region of interest" description="Disordered" evidence="1">
    <location>
        <begin position="382"/>
        <end position="440"/>
    </location>
</feature>
<proteinExistence type="predicted"/>
<sequence>MVSSLISNTIQIFFDSVLEMENAGMVAMFEAHISSGLSGFLGCLSAIYEAALVEFFQNASVRDGTMVSTVQGTPVEISEELFAGNFEFPMEVQHLLQEVEMKPEFRLMNDILAKSVTVKAGSFDAVTHERFLMMSAINGGVKINWGWLLFNIFKDMVTPGSRQARGYAVKIFILLNNVPNLELGDSKEFPPLKILTGKTVGKYIAINKNIVVEDLDDDPRVKKTPVKKAVSKKRPAATADAPAVKRKRTLVGRAIPIAKNLELVTVAQEGVPIQIVEPSPADDEIVEMESDVGDRDYRGLLNNIRQEIQVQKTTLSLDIITSQKKLSTQVASMATGLDDVRKDVQDAKDALSNDLLDFRAQAQENYNNIFFQLGELVDYINQGGNDKKGEGGSSSQGPQPSPDDHGGKPGPGHGGNNYGRGRGSRSEPYKKRGGGGSTSG</sequence>
<feature type="compositionally biased region" description="Gly residues" evidence="1">
    <location>
        <begin position="408"/>
        <end position="421"/>
    </location>
</feature>
<evidence type="ECO:0000313" key="3">
    <source>
        <dbReference type="Proteomes" id="UP000250235"/>
    </source>
</evidence>
<name>A0A2Z7ASI3_9LAMI</name>
<dbReference type="EMBL" id="KV014393">
    <property type="protein sequence ID" value="KZV22337.1"/>
    <property type="molecule type" value="Genomic_DNA"/>
</dbReference>
<dbReference type="AlphaFoldDB" id="A0A2Z7ASI3"/>
<reference evidence="2 3" key="1">
    <citation type="journal article" date="2015" name="Proc. Natl. Acad. Sci. U.S.A.">
        <title>The resurrection genome of Boea hygrometrica: A blueprint for survival of dehydration.</title>
        <authorList>
            <person name="Xiao L."/>
            <person name="Yang G."/>
            <person name="Zhang L."/>
            <person name="Yang X."/>
            <person name="Zhao S."/>
            <person name="Ji Z."/>
            <person name="Zhou Q."/>
            <person name="Hu M."/>
            <person name="Wang Y."/>
            <person name="Chen M."/>
            <person name="Xu Y."/>
            <person name="Jin H."/>
            <person name="Xiao X."/>
            <person name="Hu G."/>
            <person name="Bao F."/>
            <person name="Hu Y."/>
            <person name="Wan P."/>
            <person name="Li L."/>
            <person name="Deng X."/>
            <person name="Kuang T."/>
            <person name="Xiang C."/>
            <person name="Zhu J.K."/>
            <person name="Oliver M.J."/>
            <person name="He Y."/>
        </authorList>
    </citation>
    <scope>NUCLEOTIDE SEQUENCE [LARGE SCALE GENOMIC DNA]</scope>
    <source>
        <strain evidence="3">cv. XS01</strain>
    </source>
</reference>
<keyword evidence="3" id="KW-1185">Reference proteome</keyword>
<evidence type="ECO:0000256" key="1">
    <source>
        <dbReference type="SAM" id="MobiDB-lite"/>
    </source>
</evidence>
<organism evidence="2 3">
    <name type="scientific">Dorcoceras hygrometricum</name>
    <dbReference type="NCBI Taxonomy" id="472368"/>
    <lineage>
        <taxon>Eukaryota</taxon>
        <taxon>Viridiplantae</taxon>
        <taxon>Streptophyta</taxon>
        <taxon>Embryophyta</taxon>
        <taxon>Tracheophyta</taxon>
        <taxon>Spermatophyta</taxon>
        <taxon>Magnoliopsida</taxon>
        <taxon>eudicotyledons</taxon>
        <taxon>Gunneridae</taxon>
        <taxon>Pentapetalae</taxon>
        <taxon>asterids</taxon>
        <taxon>lamiids</taxon>
        <taxon>Lamiales</taxon>
        <taxon>Gesneriaceae</taxon>
        <taxon>Didymocarpoideae</taxon>
        <taxon>Trichosporeae</taxon>
        <taxon>Loxocarpinae</taxon>
        <taxon>Dorcoceras</taxon>
    </lineage>
</organism>
<accession>A0A2Z7ASI3</accession>
<protein>
    <submittedName>
        <fullName evidence="2">Uncharacterized protein</fullName>
    </submittedName>
</protein>